<gene>
    <name evidence="3" type="ORF">H1R13_12470</name>
</gene>
<dbReference type="InterPro" id="IPR021235">
    <property type="entry name" value="DUF2637"/>
</dbReference>
<evidence type="ECO:0000256" key="1">
    <source>
        <dbReference type="SAM" id="MobiDB-lite"/>
    </source>
</evidence>
<organism evidence="3 4">
    <name type="scientific">Streptomyces mexicanus</name>
    <dbReference type="NCBI Taxonomy" id="178566"/>
    <lineage>
        <taxon>Bacteria</taxon>
        <taxon>Bacillati</taxon>
        <taxon>Actinomycetota</taxon>
        <taxon>Actinomycetes</taxon>
        <taxon>Kitasatosporales</taxon>
        <taxon>Streptomycetaceae</taxon>
        <taxon>Streptomyces</taxon>
    </lineage>
</organism>
<keyword evidence="2" id="KW-1133">Transmembrane helix</keyword>
<dbReference type="Pfam" id="PF10935">
    <property type="entry name" value="DUF2637"/>
    <property type="match status" value="1"/>
</dbReference>
<evidence type="ECO:0000313" key="4">
    <source>
        <dbReference type="Proteomes" id="UP000517694"/>
    </source>
</evidence>
<keyword evidence="2" id="KW-0472">Membrane</keyword>
<feature type="compositionally biased region" description="Basic and acidic residues" evidence="1">
    <location>
        <begin position="70"/>
        <end position="83"/>
    </location>
</feature>
<sequence length="294" mass="32269">MYDERIDRRPGYSADRSYPGATPGVPEGPGAGTGRHRAPTRFFTGPLVPPDSAWDPAEELAFMLQDAMEEEQRRRIPAAREETVSSGQPDTSSVFDSLSQDHPENSGDDRTDHRAHNRAGDRTNTPLENLQEITAELPPLKDVSRGHRKVRERRRPSGLRAVSHLIAALTAVTASAVSFFGGMVAYDPLRIVALSRMQDGIASWWPLLVYGPWLVASLSVLRAALHRRRAVHSWAVVLLFSSIAMLLCVIQAPRTIVDMSSAALPGLASLACFQQLVRQITLTRPPRRTAPATA</sequence>
<accession>A0A7X1I189</accession>
<feature type="compositionally biased region" description="Basic and acidic residues" evidence="1">
    <location>
        <begin position="1"/>
        <end position="10"/>
    </location>
</feature>
<protein>
    <submittedName>
        <fullName evidence="3">DUF2637 domain-containing protein</fullName>
    </submittedName>
</protein>
<dbReference type="EMBL" id="JACMHY010000004">
    <property type="protein sequence ID" value="MBC2865773.1"/>
    <property type="molecule type" value="Genomic_DNA"/>
</dbReference>
<evidence type="ECO:0000256" key="2">
    <source>
        <dbReference type="SAM" id="Phobius"/>
    </source>
</evidence>
<keyword evidence="2" id="KW-0812">Transmembrane</keyword>
<reference evidence="3 4" key="1">
    <citation type="submission" date="2020-08" db="EMBL/GenBank/DDBJ databases">
        <title>Whole-Genome Sequence of French Clinical Streptomyces mexicanus Strain Q0842.</title>
        <authorList>
            <person name="Boxberger M."/>
            <person name="La Scola B."/>
        </authorList>
    </citation>
    <scope>NUCLEOTIDE SEQUENCE [LARGE SCALE GENOMIC DNA]</scope>
    <source>
        <strain evidence="3 4">Marseille-Q0842</strain>
    </source>
</reference>
<feature type="transmembrane region" description="Helical" evidence="2">
    <location>
        <begin position="201"/>
        <end position="221"/>
    </location>
</feature>
<keyword evidence="4" id="KW-1185">Reference proteome</keyword>
<feature type="region of interest" description="Disordered" evidence="1">
    <location>
        <begin position="68"/>
        <end position="126"/>
    </location>
</feature>
<comment type="caution">
    <text evidence="3">The sequence shown here is derived from an EMBL/GenBank/DDBJ whole genome shotgun (WGS) entry which is preliminary data.</text>
</comment>
<evidence type="ECO:0000313" key="3">
    <source>
        <dbReference type="EMBL" id="MBC2865773.1"/>
    </source>
</evidence>
<feature type="transmembrane region" description="Helical" evidence="2">
    <location>
        <begin position="233"/>
        <end position="253"/>
    </location>
</feature>
<name>A0A7X1I189_9ACTN</name>
<feature type="transmembrane region" description="Helical" evidence="2">
    <location>
        <begin position="161"/>
        <end position="181"/>
    </location>
</feature>
<proteinExistence type="predicted"/>
<dbReference type="AlphaFoldDB" id="A0A7X1I189"/>
<feature type="compositionally biased region" description="Polar residues" evidence="1">
    <location>
        <begin position="84"/>
        <end position="98"/>
    </location>
</feature>
<feature type="region of interest" description="Disordered" evidence="1">
    <location>
        <begin position="1"/>
        <end position="54"/>
    </location>
</feature>
<dbReference type="Proteomes" id="UP000517694">
    <property type="component" value="Unassembled WGS sequence"/>
</dbReference>
<feature type="compositionally biased region" description="Basic and acidic residues" evidence="1">
    <location>
        <begin position="99"/>
        <end position="121"/>
    </location>
</feature>